<dbReference type="Proteomes" id="UP000571701">
    <property type="component" value="Unassembled WGS sequence"/>
</dbReference>
<keyword evidence="1" id="KW-0472">Membrane</keyword>
<dbReference type="EMBL" id="JACFYF010000002">
    <property type="protein sequence ID" value="MBA5761839.1"/>
    <property type="molecule type" value="Genomic_DNA"/>
</dbReference>
<evidence type="ECO:0000313" key="3">
    <source>
        <dbReference type="Proteomes" id="UP000571701"/>
    </source>
</evidence>
<keyword evidence="1" id="KW-1133">Transmembrane helix</keyword>
<evidence type="ECO:0000313" key="2">
    <source>
        <dbReference type="EMBL" id="MBA5761839.1"/>
    </source>
</evidence>
<dbReference type="AlphaFoldDB" id="A0A7W2FPN4"/>
<feature type="transmembrane region" description="Helical" evidence="1">
    <location>
        <begin position="12"/>
        <end position="34"/>
    </location>
</feature>
<dbReference type="SUPFAM" id="SSF54523">
    <property type="entry name" value="Pili subunits"/>
    <property type="match status" value="1"/>
</dbReference>
<protein>
    <submittedName>
        <fullName evidence="2">Type II secretion system protein</fullName>
    </submittedName>
</protein>
<dbReference type="InterPro" id="IPR045584">
    <property type="entry name" value="Pilin-like"/>
</dbReference>
<comment type="caution">
    <text evidence="2">The sequence shown here is derived from an EMBL/GenBank/DDBJ whole genome shotgun (WGS) entry which is preliminary data.</text>
</comment>
<sequence length="170" mass="18871">MENNKKQMGFSLIELVVVMVVIAILAVTTIPRILNFQTDARIAVLESALGSIKAINDQVNVMSNLDYVKARQGHSPDSRLQFIDLNRDGIQQEEQGEWSLIWGYLDNTHMSQAISVQGDLVDLLDGRADYYLGFDRDGSGDPAPGQCWVMYRQPDSAGDTPDYKLESSGC</sequence>
<dbReference type="Pfam" id="PF07963">
    <property type="entry name" value="N_methyl"/>
    <property type="match status" value="1"/>
</dbReference>
<accession>A0A7W2FPN4</accession>
<keyword evidence="3" id="KW-1185">Reference proteome</keyword>
<gene>
    <name evidence="2" type="ORF">H2O73_05705</name>
</gene>
<evidence type="ECO:0000256" key="1">
    <source>
        <dbReference type="SAM" id="Phobius"/>
    </source>
</evidence>
<dbReference type="InterPro" id="IPR012902">
    <property type="entry name" value="N_methyl_site"/>
</dbReference>
<keyword evidence="1" id="KW-0812">Transmembrane</keyword>
<dbReference type="NCBIfam" id="TIGR02532">
    <property type="entry name" value="IV_pilin_GFxxxE"/>
    <property type="match status" value="1"/>
</dbReference>
<proteinExistence type="predicted"/>
<reference evidence="2 3" key="1">
    <citation type="submission" date="2020-07" db="EMBL/GenBank/DDBJ databases">
        <title>Vibrio marinisediminis sp. nov., isolated from marine sediment.</title>
        <authorList>
            <person name="Ji X."/>
        </authorList>
    </citation>
    <scope>NUCLEOTIDE SEQUENCE [LARGE SCALE GENOMIC DNA]</scope>
    <source>
        <strain evidence="2 3">404</strain>
    </source>
</reference>
<name>A0A7W2FPN4_9VIBR</name>
<organism evidence="2 3">
    <name type="scientific">Vibrio marinisediminis</name>
    <dbReference type="NCBI Taxonomy" id="2758441"/>
    <lineage>
        <taxon>Bacteria</taxon>
        <taxon>Pseudomonadati</taxon>
        <taxon>Pseudomonadota</taxon>
        <taxon>Gammaproteobacteria</taxon>
        <taxon>Vibrionales</taxon>
        <taxon>Vibrionaceae</taxon>
        <taxon>Vibrio</taxon>
    </lineage>
</organism>
<dbReference type="RefSeq" id="WP_182107504.1">
    <property type="nucleotide sequence ID" value="NZ_JACFYF010000002.1"/>
</dbReference>
<dbReference type="Gene3D" id="3.30.700.10">
    <property type="entry name" value="Glycoprotein, Type 4 Pilin"/>
    <property type="match status" value="1"/>
</dbReference>